<dbReference type="OrthoDB" id="5570013at2759"/>
<comment type="caution">
    <text evidence="2">The sequence shown here is derived from an EMBL/GenBank/DDBJ whole genome shotgun (WGS) entry which is preliminary data.</text>
</comment>
<dbReference type="AlphaFoldDB" id="A0A9P6CH99"/>
<dbReference type="Pfam" id="PF24016">
    <property type="entry name" value="DUF7330"/>
    <property type="match status" value="1"/>
</dbReference>
<feature type="domain" description="DUF7330" evidence="1">
    <location>
        <begin position="196"/>
        <end position="276"/>
    </location>
</feature>
<sequence length="336" mass="36596">HSSEVSFDLPISADNIFLLARGSQSHGTVNIETSETGDDIKVHVTVSYFDRDILKPGAKVCLIQRKNGGVGVGIFTRNWIGRKWRGSELYFDTTVVIPRSAHGDKIRHISGLETDFSNSPHYIGDLQGLIDFQYLNIKTSNALIHAESVRATQGTFSSSNGPIEGIFNTSDHLFLKTTNARIKVDVGLQNDDTRVTSLKLSTTNNKLEANVNLVSSSKTGGRYTTAASTTNAPLRLNFPASPVNSSLKLSATTSNSPASISLHPSYEGSFQLSTTQFLPELLRRDVEDPSGKGRERKVSVDYVNRRSLKGSVSWSDNEGPGSITLRSTNAHVSLEL</sequence>
<dbReference type="EMBL" id="MU150294">
    <property type="protein sequence ID" value="KAF9460719.1"/>
    <property type="molecule type" value="Genomic_DNA"/>
</dbReference>
<gene>
    <name evidence="2" type="ORF">BDZ94DRAFT_1169062</name>
</gene>
<accession>A0A9P6CH99</accession>
<reference evidence="2" key="1">
    <citation type="submission" date="2020-11" db="EMBL/GenBank/DDBJ databases">
        <authorList>
            <consortium name="DOE Joint Genome Institute"/>
            <person name="Ahrendt S."/>
            <person name="Riley R."/>
            <person name="Andreopoulos W."/>
            <person name="Labutti K."/>
            <person name="Pangilinan J."/>
            <person name="Ruiz-Duenas F.J."/>
            <person name="Barrasa J.M."/>
            <person name="Sanchez-Garcia M."/>
            <person name="Camarero S."/>
            <person name="Miyauchi S."/>
            <person name="Serrano A."/>
            <person name="Linde D."/>
            <person name="Babiker R."/>
            <person name="Drula E."/>
            <person name="Ayuso-Fernandez I."/>
            <person name="Pacheco R."/>
            <person name="Padilla G."/>
            <person name="Ferreira P."/>
            <person name="Barriuso J."/>
            <person name="Kellner H."/>
            <person name="Castanera R."/>
            <person name="Alfaro M."/>
            <person name="Ramirez L."/>
            <person name="Pisabarro A.G."/>
            <person name="Kuo A."/>
            <person name="Tritt A."/>
            <person name="Lipzen A."/>
            <person name="He G."/>
            <person name="Yan M."/>
            <person name="Ng V."/>
            <person name="Cullen D."/>
            <person name="Martin F."/>
            <person name="Rosso M.-N."/>
            <person name="Henrissat B."/>
            <person name="Hibbett D."/>
            <person name="Martinez A.T."/>
            <person name="Grigoriev I.V."/>
        </authorList>
    </citation>
    <scope>NUCLEOTIDE SEQUENCE</scope>
    <source>
        <strain evidence="2">CBS 247.69</strain>
    </source>
</reference>
<keyword evidence="3" id="KW-1185">Reference proteome</keyword>
<proteinExistence type="predicted"/>
<organism evidence="2 3">
    <name type="scientific">Collybia nuda</name>
    <dbReference type="NCBI Taxonomy" id="64659"/>
    <lineage>
        <taxon>Eukaryota</taxon>
        <taxon>Fungi</taxon>
        <taxon>Dikarya</taxon>
        <taxon>Basidiomycota</taxon>
        <taxon>Agaricomycotina</taxon>
        <taxon>Agaricomycetes</taxon>
        <taxon>Agaricomycetidae</taxon>
        <taxon>Agaricales</taxon>
        <taxon>Tricholomatineae</taxon>
        <taxon>Clitocybaceae</taxon>
        <taxon>Collybia</taxon>
    </lineage>
</organism>
<name>A0A9P6CH99_9AGAR</name>
<protein>
    <recommendedName>
        <fullName evidence="1">DUF7330 domain-containing protein</fullName>
    </recommendedName>
</protein>
<dbReference type="InterPro" id="IPR055754">
    <property type="entry name" value="DUF7330"/>
</dbReference>
<feature type="non-terminal residue" evidence="2">
    <location>
        <position position="1"/>
    </location>
</feature>
<evidence type="ECO:0000259" key="1">
    <source>
        <dbReference type="Pfam" id="PF24016"/>
    </source>
</evidence>
<evidence type="ECO:0000313" key="3">
    <source>
        <dbReference type="Proteomes" id="UP000807353"/>
    </source>
</evidence>
<evidence type="ECO:0000313" key="2">
    <source>
        <dbReference type="EMBL" id="KAF9460719.1"/>
    </source>
</evidence>
<dbReference type="Proteomes" id="UP000807353">
    <property type="component" value="Unassembled WGS sequence"/>
</dbReference>